<keyword evidence="7 9" id="KW-0472">Membrane</keyword>
<dbReference type="InterPro" id="IPR004770">
    <property type="entry name" value="Na/H_antiport_NhaC"/>
</dbReference>
<evidence type="ECO:0000256" key="7">
    <source>
        <dbReference type="ARBA" id="ARBA00023136"/>
    </source>
</evidence>
<proteinExistence type="inferred from homology"/>
<evidence type="ECO:0000256" key="5">
    <source>
        <dbReference type="ARBA" id="ARBA00022692"/>
    </source>
</evidence>
<comment type="caution">
    <text evidence="11">The sequence shown here is derived from an EMBL/GenBank/DDBJ whole genome shotgun (WGS) entry which is preliminary data.</text>
</comment>
<keyword evidence="6 9" id="KW-1133">Transmembrane helix</keyword>
<keyword evidence="12" id="KW-1185">Reference proteome</keyword>
<keyword evidence="2" id="KW-0813">Transport</keyword>
<feature type="transmembrane region" description="Helical" evidence="9">
    <location>
        <begin position="42"/>
        <end position="59"/>
    </location>
</feature>
<gene>
    <name evidence="11" type="primary">nhaC</name>
    <name evidence="11" type="ORF">DLK05_14210</name>
</gene>
<dbReference type="PANTHER" id="PTHR33451:SF3">
    <property type="entry name" value="MALATE-2H(+)_NA(+)-LACTATE ANTIPORTER"/>
    <property type="match status" value="1"/>
</dbReference>
<feature type="transmembrane region" description="Helical" evidence="9">
    <location>
        <begin position="113"/>
        <end position="145"/>
    </location>
</feature>
<accession>A0A434AFU1</accession>
<evidence type="ECO:0000256" key="2">
    <source>
        <dbReference type="ARBA" id="ARBA00022448"/>
    </source>
</evidence>
<evidence type="ECO:0000256" key="6">
    <source>
        <dbReference type="ARBA" id="ARBA00022989"/>
    </source>
</evidence>
<organism evidence="11 12">
    <name type="scientific">Ancylomarina longa</name>
    <dbReference type="NCBI Taxonomy" id="2487017"/>
    <lineage>
        <taxon>Bacteria</taxon>
        <taxon>Pseudomonadati</taxon>
        <taxon>Bacteroidota</taxon>
        <taxon>Bacteroidia</taxon>
        <taxon>Marinilabiliales</taxon>
        <taxon>Marinifilaceae</taxon>
        <taxon>Ancylomarina</taxon>
    </lineage>
</organism>
<name>A0A434AFU1_9BACT</name>
<evidence type="ECO:0000313" key="12">
    <source>
        <dbReference type="Proteomes" id="UP000282985"/>
    </source>
</evidence>
<dbReference type="GO" id="GO:0005886">
    <property type="term" value="C:plasma membrane"/>
    <property type="evidence" value="ECO:0007669"/>
    <property type="project" value="UniProtKB-SubCell"/>
</dbReference>
<feature type="transmembrane region" description="Helical" evidence="9">
    <location>
        <begin position="196"/>
        <end position="218"/>
    </location>
</feature>
<dbReference type="Pfam" id="PF03553">
    <property type="entry name" value="Na_H_antiporter"/>
    <property type="match status" value="1"/>
</dbReference>
<evidence type="ECO:0000256" key="9">
    <source>
        <dbReference type="SAM" id="Phobius"/>
    </source>
</evidence>
<feature type="transmembrane region" description="Helical" evidence="9">
    <location>
        <begin position="262"/>
        <end position="280"/>
    </location>
</feature>
<sequence>MNQQNKSITLGESLLPIILLISLLSINAIVFGDQAIEGANQFALLLAAALGGVIALRHGKNWEDLQNGFVKSISSAMPSMLILLLIGSLAGTWMISGVVPAMIYYGLEYLNPTLFLMLSVIICAVISLVTGSSWSTIATIGVALLGVGNAMEINKALVAGAIISGAYFGDKVSPLSDTTNLAPAMAGVDLFVHIRYMMYTTIPSLIITLLLFLGIGFFKHGEIHPEGIRSVQLAIKESFHISPWLFLVPALLFFIISKKVPALPAIFAGTLIGGVFAIIFQPQIIHQLSGSESYLQASYQTVMKSIFTDISIPVANDNIKDLLSTGGMAGMLNTIWLILTAMVFSGILEAAGILEKITETMLIAVHSTGSLVSTTVASCGFLNLTASDQYISIVVTGRMFSKSYQEQNLKPEVLSRTLEDAGTVTSVLVPWNTCGAAQAGALGVATVAFAPYCFFNIISPIMSITIAYLDIKIRKLTDPETRVVIPEKEVLNQ</sequence>
<dbReference type="NCBIfam" id="TIGR00931">
    <property type="entry name" value="antiport_nhaC"/>
    <property type="match status" value="1"/>
</dbReference>
<feature type="transmembrane region" description="Helical" evidence="9">
    <location>
        <begin position="239"/>
        <end position="256"/>
    </location>
</feature>
<feature type="domain" description="Na+/H+ antiporter NhaC-like C-terminal" evidence="10">
    <location>
        <begin position="165"/>
        <end position="469"/>
    </location>
</feature>
<comment type="similarity">
    <text evidence="8">Belongs to the NhaC Na(+)/H(+) (TC 2.A.35) antiporter family.</text>
</comment>
<dbReference type="OrthoDB" id="9762978at2"/>
<feature type="transmembrane region" description="Helical" evidence="9">
    <location>
        <begin position="335"/>
        <end position="354"/>
    </location>
</feature>
<evidence type="ECO:0000256" key="4">
    <source>
        <dbReference type="ARBA" id="ARBA00022475"/>
    </source>
</evidence>
<dbReference type="InterPro" id="IPR052180">
    <property type="entry name" value="NhaC_Na-H+_Antiporter"/>
</dbReference>
<dbReference type="EMBL" id="RJJX01000025">
    <property type="protein sequence ID" value="RUT73228.1"/>
    <property type="molecule type" value="Genomic_DNA"/>
</dbReference>
<dbReference type="PANTHER" id="PTHR33451">
    <property type="entry name" value="MALATE-2H(+)/NA(+)-LACTATE ANTIPORTER"/>
    <property type="match status" value="1"/>
</dbReference>
<dbReference type="GO" id="GO:0015297">
    <property type="term" value="F:antiporter activity"/>
    <property type="evidence" value="ECO:0007669"/>
    <property type="project" value="UniProtKB-KW"/>
</dbReference>
<evidence type="ECO:0000256" key="3">
    <source>
        <dbReference type="ARBA" id="ARBA00022449"/>
    </source>
</evidence>
<feature type="transmembrane region" description="Helical" evidence="9">
    <location>
        <begin position="449"/>
        <end position="469"/>
    </location>
</feature>
<keyword evidence="5 9" id="KW-0812">Transmembrane</keyword>
<evidence type="ECO:0000256" key="8">
    <source>
        <dbReference type="ARBA" id="ARBA00038435"/>
    </source>
</evidence>
<comment type="subcellular location">
    <subcellularLocation>
        <location evidence="1">Cell membrane</location>
        <topology evidence="1">Multi-pass membrane protein</topology>
    </subcellularLocation>
</comment>
<evidence type="ECO:0000259" key="10">
    <source>
        <dbReference type="Pfam" id="PF03553"/>
    </source>
</evidence>
<protein>
    <submittedName>
        <fullName evidence="11">Na+/H+ antiporter NhaC</fullName>
    </submittedName>
</protein>
<reference evidence="11 12" key="1">
    <citation type="submission" date="2018-11" db="EMBL/GenBank/DDBJ databases">
        <title>Parancylomarina longa gen. nov., sp. nov., isolated from sediments of southern Okinawa.</title>
        <authorList>
            <person name="Fu T."/>
        </authorList>
    </citation>
    <scope>NUCLEOTIDE SEQUENCE [LARGE SCALE GENOMIC DNA]</scope>
    <source>
        <strain evidence="11 12">T3-2 S1-C</strain>
    </source>
</reference>
<feature type="transmembrane region" description="Helical" evidence="9">
    <location>
        <begin position="80"/>
        <end position="107"/>
    </location>
</feature>
<dbReference type="Proteomes" id="UP000282985">
    <property type="component" value="Unassembled WGS sequence"/>
</dbReference>
<keyword evidence="4" id="KW-1003">Cell membrane</keyword>
<keyword evidence="3" id="KW-0050">Antiport</keyword>
<dbReference type="RefSeq" id="WP_127344632.1">
    <property type="nucleotide sequence ID" value="NZ_RJJX01000025.1"/>
</dbReference>
<evidence type="ECO:0000313" key="11">
    <source>
        <dbReference type="EMBL" id="RUT73228.1"/>
    </source>
</evidence>
<dbReference type="AlphaFoldDB" id="A0A434AFU1"/>
<evidence type="ECO:0000256" key="1">
    <source>
        <dbReference type="ARBA" id="ARBA00004651"/>
    </source>
</evidence>
<dbReference type="InterPro" id="IPR018461">
    <property type="entry name" value="Na/H_Antiport_NhaC-like_C"/>
</dbReference>